<dbReference type="PROSITE" id="PS50082">
    <property type="entry name" value="WD_REPEATS_2"/>
    <property type="match status" value="1"/>
</dbReference>
<reference evidence="10 11" key="1">
    <citation type="submission" date="2019-03" db="EMBL/GenBank/DDBJ databases">
        <title>An improved genome assembly of the fluke Schistosoma japonicum.</title>
        <authorList>
            <person name="Hu W."/>
            <person name="Luo F."/>
            <person name="Yin M."/>
            <person name="Mo X."/>
            <person name="Sun C."/>
            <person name="Wu Q."/>
            <person name="Zhu B."/>
            <person name="Xiang M."/>
            <person name="Wang J."/>
            <person name="Wang Y."/>
            <person name="Zhang T."/>
            <person name="Xu B."/>
            <person name="Zheng H."/>
            <person name="Feng Z."/>
        </authorList>
    </citation>
    <scope>NUCLEOTIDE SEQUENCE [LARGE SCALE GENOMIC DNA]</scope>
    <source>
        <strain evidence="10">HuSjv2</strain>
        <tissue evidence="10">Worms</tissue>
    </source>
</reference>
<keyword evidence="7 8" id="KW-0206">Cytoskeleton</keyword>
<organism evidence="10 11">
    <name type="scientific">Schistosoma japonicum</name>
    <name type="common">Blood fluke</name>
    <dbReference type="NCBI Taxonomy" id="6182"/>
    <lineage>
        <taxon>Eukaryota</taxon>
        <taxon>Metazoa</taxon>
        <taxon>Spiralia</taxon>
        <taxon>Lophotrochozoa</taxon>
        <taxon>Platyhelminthes</taxon>
        <taxon>Trematoda</taxon>
        <taxon>Digenea</taxon>
        <taxon>Strigeidida</taxon>
        <taxon>Schistosomatoidea</taxon>
        <taxon>Schistosomatidae</taxon>
        <taxon>Schistosoma</taxon>
    </lineage>
</organism>
<evidence type="ECO:0000256" key="1">
    <source>
        <dbReference type="ARBA" id="ARBA00004245"/>
    </source>
</evidence>
<proteinExistence type="inferred from homology"/>
<evidence type="ECO:0000256" key="3">
    <source>
        <dbReference type="ARBA" id="ARBA00022490"/>
    </source>
</evidence>
<evidence type="ECO:0000256" key="4">
    <source>
        <dbReference type="ARBA" id="ARBA00022574"/>
    </source>
</evidence>
<dbReference type="PANTHER" id="PTHR10709">
    <property type="entry name" value="ACTIN-RELATED PROTEIN 2/3 COMPLEX SUBUNIT 1"/>
    <property type="match status" value="1"/>
</dbReference>
<evidence type="ECO:0000256" key="7">
    <source>
        <dbReference type="ARBA" id="ARBA00023212"/>
    </source>
</evidence>
<dbReference type="OrthoDB" id="406844at2759"/>
<evidence type="ECO:0000256" key="8">
    <source>
        <dbReference type="PIRNR" id="PIRNR038093"/>
    </source>
</evidence>
<evidence type="ECO:0000313" key="10">
    <source>
        <dbReference type="EMBL" id="TNN15999.1"/>
    </source>
</evidence>
<evidence type="ECO:0000313" key="11">
    <source>
        <dbReference type="Proteomes" id="UP000311919"/>
    </source>
</evidence>
<keyword evidence="6 8" id="KW-0009">Actin-binding</keyword>
<keyword evidence="4 9" id="KW-0853">WD repeat</keyword>
<dbReference type="AlphaFoldDB" id="A0A4Z2DHR6"/>
<dbReference type="Proteomes" id="UP000311919">
    <property type="component" value="Unassembled WGS sequence"/>
</dbReference>
<comment type="similarity">
    <text evidence="2 8">Belongs to the WD repeat ARPC1 family.</text>
</comment>
<dbReference type="PANTHER" id="PTHR10709:SF2">
    <property type="entry name" value="ACTIN-RELATED PROTEIN 2_3 COMPLEX SUBUNIT"/>
    <property type="match status" value="1"/>
</dbReference>
<evidence type="ECO:0000256" key="2">
    <source>
        <dbReference type="ARBA" id="ARBA00006260"/>
    </source>
</evidence>
<keyword evidence="11" id="KW-1185">Reference proteome</keyword>
<dbReference type="SUPFAM" id="SSF50978">
    <property type="entry name" value="WD40 repeat-like"/>
    <property type="match status" value="1"/>
</dbReference>
<dbReference type="InterPro" id="IPR001680">
    <property type="entry name" value="WD40_rpt"/>
</dbReference>
<dbReference type="EMBL" id="SKCS01000137">
    <property type="protein sequence ID" value="TNN15999.1"/>
    <property type="molecule type" value="Genomic_DNA"/>
</dbReference>
<comment type="caution">
    <text evidence="10">The sequence shown here is derived from an EMBL/GenBank/DDBJ whole genome shotgun (WGS) entry which is preliminary data.</text>
</comment>
<gene>
    <name evidence="10" type="ORF">EWB00_000863</name>
</gene>
<comment type="function">
    <text evidence="8">Functions as component of the Arp2/3 complex which is involved in regulation of actin polymerization and together with an activating nucleation-promoting factor (NPF) mediates the formation of branched actin networks.</text>
</comment>
<feature type="repeat" description="WD" evidence="9">
    <location>
        <begin position="52"/>
        <end position="84"/>
    </location>
</feature>
<sequence>MAVLHTLGSDSLVSHAFNKDGTELAISVNTSDVYLLSVPKSPNGRYQVIDVLREHSALVTSVDWAPQTNRIVSCSADRNAYVWNKQSDNKWKPTLVLLMIDRAAVCVKWSPLEDRFAVGSGSRLLAVCWFDEESDWWIGKKIKKPIRSTVTCVDWHPNNVLLACGSSDFHVRIFSAFTKSGPSESEWGKHTPLGSVLFDHSDGDGGWVLSVAFNSDGKKLAWTKHNSTIFVADASTSSTPFVTRLRTDFLPFVSCIWIGPSTFVAGGYDCCPMLFRYSGQSIGFAHQLDIKDGSRFGGKVTAMKRFQDIDRLATADNTSSRLPTIHQNCINEIRIHKGDRSMASELSSIGRDGNLVLWNFPALCEQIADLKIV</sequence>
<keyword evidence="5" id="KW-0677">Repeat</keyword>
<comment type="subcellular location">
    <subcellularLocation>
        <location evidence="1">Cytoplasm</location>
        <location evidence="1">Cytoskeleton</location>
    </subcellularLocation>
</comment>
<name>A0A4Z2DHR6_SCHJA</name>
<evidence type="ECO:0000256" key="9">
    <source>
        <dbReference type="PROSITE-ProRule" id="PRU00221"/>
    </source>
</evidence>
<dbReference type="GO" id="GO:0005885">
    <property type="term" value="C:Arp2/3 protein complex"/>
    <property type="evidence" value="ECO:0007669"/>
    <property type="project" value="UniProtKB-UniRule"/>
</dbReference>
<dbReference type="PIRSF" id="PIRSF038093">
    <property type="entry name" value="ARP2/3_su1"/>
    <property type="match status" value="1"/>
</dbReference>
<dbReference type="SMART" id="SM00320">
    <property type="entry name" value="WD40"/>
    <property type="match status" value="5"/>
</dbReference>
<dbReference type="Gene3D" id="2.130.10.10">
    <property type="entry name" value="YVTN repeat-like/Quinoprotein amine dehydrogenase"/>
    <property type="match status" value="1"/>
</dbReference>
<dbReference type="PROSITE" id="PS50294">
    <property type="entry name" value="WD_REPEATS_REGION"/>
    <property type="match status" value="1"/>
</dbReference>
<dbReference type="GO" id="GO:0034314">
    <property type="term" value="P:Arp2/3 complex-mediated actin nucleation"/>
    <property type="evidence" value="ECO:0007669"/>
    <property type="project" value="UniProtKB-UniRule"/>
</dbReference>
<keyword evidence="3 8" id="KW-0963">Cytoplasm</keyword>
<dbReference type="InterPro" id="IPR015943">
    <property type="entry name" value="WD40/YVTN_repeat-like_dom_sf"/>
</dbReference>
<dbReference type="GO" id="GO:0051015">
    <property type="term" value="F:actin filament binding"/>
    <property type="evidence" value="ECO:0007669"/>
    <property type="project" value="TreeGrafter"/>
</dbReference>
<dbReference type="STRING" id="6182.A0A4Z2DHR6"/>
<dbReference type="InterPro" id="IPR036322">
    <property type="entry name" value="WD40_repeat_dom_sf"/>
</dbReference>
<protein>
    <recommendedName>
        <fullName evidence="8">Actin-related protein 2/3 complex subunit</fullName>
    </recommendedName>
</protein>
<accession>A0A4Z2DHR6</accession>
<dbReference type="Pfam" id="PF00400">
    <property type="entry name" value="WD40"/>
    <property type="match status" value="2"/>
</dbReference>
<evidence type="ECO:0000256" key="6">
    <source>
        <dbReference type="ARBA" id="ARBA00023203"/>
    </source>
</evidence>
<dbReference type="InterPro" id="IPR017383">
    <property type="entry name" value="ARPC1"/>
</dbReference>
<evidence type="ECO:0000256" key="5">
    <source>
        <dbReference type="ARBA" id="ARBA00022737"/>
    </source>
</evidence>